<dbReference type="SUPFAM" id="SSF51004">
    <property type="entry name" value="C-terminal (heme d1) domain of cytochrome cd1-nitrite reductase"/>
    <property type="match status" value="1"/>
</dbReference>
<evidence type="ECO:0000313" key="1">
    <source>
        <dbReference type="EMBL" id="MCP2354993.1"/>
    </source>
</evidence>
<dbReference type="AlphaFoldDB" id="A0A9X2GHT5"/>
<dbReference type="InterPro" id="IPR011048">
    <property type="entry name" value="Haem_d1_sf"/>
</dbReference>
<name>A0A9X2GHT5_9ACTN</name>
<dbReference type="InterPro" id="IPR015943">
    <property type="entry name" value="WD40/YVTN_repeat-like_dom_sf"/>
</dbReference>
<evidence type="ECO:0008006" key="3">
    <source>
        <dbReference type="Google" id="ProtNLM"/>
    </source>
</evidence>
<organism evidence="1 2">
    <name type="scientific">Nonomuraea thailandensis</name>
    <dbReference type="NCBI Taxonomy" id="1188745"/>
    <lineage>
        <taxon>Bacteria</taxon>
        <taxon>Bacillati</taxon>
        <taxon>Actinomycetota</taxon>
        <taxon>Actinomycetes</taxon>
        <taxon>Streptosporangiales</taxon>
        <taxon>Streptosporangiaceae</taxon>
        <taxon>Nonomuraea</taxon>
    </lineage>
</organism>
<keyword evidence="2" id="KW-1185">Reference proteome</keyword>
<dbReference type="Gene3D" id="2.130.10.10">
    <property type="entry name" value="YVTN repeat-like/Quinoprotein amine dehydrogenase"/>
    <property type="match status" value="2"/>
</dbReference>
<reference evidence="1" key="1">
    <citation type="submission" date="2022-06" db="EMBL/GenBank/DDBJ databases">
        <title>Sequencing the genomes of 1000 actinobacteria strains.</title>
        <authorList>
            <person name="Klenk H.-P."/>
        </authorList>
    </citation>
    <scope>NUCLEOTIDE SEQUENCE</scope>
    <source>
        <strain evidence="1">DSM 46694</strain>
    </source>
</reference>
<dbReference type="EMBL" id="JAMZEB010000002">
    <property type="protein sequence ID" value="MCP2354993.1"/>
    <property type="molecule type" value="Genomic_DNA"/>
</dbReference>
<gene>
    <name evidence="1" type="ORF">HD597_002013</name>
</gene>
<comment type="caution">
    <text evidence="1">The sequence shown here is derived from an EMBL/GenBank/DDBJ whole genome shotgun (WGS) entry which is preliminary data.</text>
</comment>
<sequence>MFPSLIQEALVLFTRRLPSTAPPRQGFTRLTRRLAILCGTVTLVAGLAVSQAPAAMAADSLTPLGHVAVTSDIAAAAGKVFVALDDRIVVADTQGVVTGNITGLAEVRDLVTNPDGTRLYAALRGSHEVIEINTDDLAILRRIGLGAYQCPSRLAMSGHRLWVSHGCPWNSSGGALGLDLSVPAPQPSVVPAGNLAQAPRIAAAGSTLVVADFWDLRVYDLQDGVPALRGAIDAYDHGLSNGWGQIALTSDGATAITTPGAVNDFDAWDLTTLTKSRSYGKEEGTLGYGSPTISPDGKQVAVTRGTDDVEDAPLVLFDLNTGAAVETFDQSLVAIYDLVFSGSDLFAVIENTIDGTFHLWRMHGASLPPCKMTLTGPDTSGRFKKTTFTGRLTRPDGTNPGVQTVTVSRRPWGESNFEPLPDVTTNADGTFTFSNVPGVETQWTYKAYYDNTADSRSCSATKVVEVSGW</sequence>
<protein>
    <recommendedName>
        <fullName evidence="3">40-residue YVTN family beta-propeller repeat-containing protein</fullName>
    </recommendedName>
</protein>
<dbReference type="Proteomes" id="UP001139648">
    <property type="component" value="Unassembled WGS sequence"/>
</dbReference>
<dbReference type="RefSeq" id="WP_253741678.1">
    <property type="nucleotide sequence ID" value="NZ_BAABKA010000056.1"/>
</dbReference>
<accession>A0A9X2GHT5</accession>
<evidence type="ECO:0000313" key="2">
    <source>
        <dbReference type="Proteomes" id="UP001139648"/>
    </source>
</evidence>
<proteinExistence type="predicted"/>